<dbReference type="PANTHER" id="PTHR23088">
    <property type="entry name" value="NITRILASE-RELATED"/>
    <property type="match status" value="1"/>
</dbReference>
<dbReference type="InterPro" id="IPR003010">
    <property type="entry name" value="C-N_Hydrolase"/>
</dbReference>
<comment type="similarity">
    <text evidence="1">Belongs to the carbon-nitrogen hydrolase superfamily. NIT1/NIT2 family.</text>
</comment>
<dbReference type="InterPro" id="IPR036526">
    <property type="entry name" value="C-N_Hydrolase_sf"/>
</dbReference>
<proteinExistence type="inferred from homology"/>
<dbReference type="AlphaFoldDB" id="A0A1H0H332"/>
<evidence type="ECO:0000313" key="4">
    <source>
        <dbReference type="Proteomes" id="UP000198860"/>
    </source>
</evidence>
<accession>A0A1H0H332</accession>
<dbReference type="EMBL" id="FNIZ01000003">
    <property type="protein sequence ID" value="SDO13512.1"/>
    <property type="molecule type" value="Genomic_DNA"/>
</dbReference>
<dbReference type="Gene3D" id="3.60.110.10">
    <property type="entry name" value="Carbon-nitrogen hydrolase"/>
    <property type="match status" value="1"/>
</dbReference>
<dbReference type="Pfam" id="PF00795">
    <property type="entry name" value="CN_hydrolase"/>
    <property type="match status" value="1"/>
</dbReference>
<organism evidence="3 4">
    <name type="scientific">Halobacillus aidingensis</name>
    <dbReference type="NCBI Taxonomy" id="240303"/>
    <lineage>
        <taxon>Bacteria</taxon>
        <taxon>Bacillati</taxon>
        <taxon>Bacillota</taxon>
        <taxon>Bacilli</taxon>
        <taxon>Bacillales</taxon>
        <taxon>Bacillaceae</taxon>
        <taxon>Halobacillus</taxon>
    </lineage>
</organism>
<name>A0A1H0H332_HALAD</name>
<evidence type="ECO:0000259" key="2">
    <source>
        <dbReference type="PROSITE" id="PS50263"/>
    </source>
</evidence>
<dbReference type="GO" id="GO:0016787">
    <property type="term" value="F:hydrolase activity"/>
    <property type="evidence" value="ECO:0007669"/>
    <property type="project" value="UniProtKB-KW"/>
</dbReference>
<dbReference type="PANTHER" id="PTHR23088:SF27">
    <property type="entry name" value="DEAMINATED GLUTATHIONE AMIDASE"/>
    <property type="match status" value="1"/>
</dbReference>
<keyword evidence="4" id="KW-1185">Reference proteome</keyword>
<evidence type="ECO:0000313" key="3">
    <source>
        <dbReference type="EMBL" id="SDO13512.1"/>
    </source>
</evidence>
<dbReference type="RefSeq" id="WP_244157059.1">
    <property type="nucleotide sequence ID" value="NZ_FNIZ01000003.1"/>
</dbReference>
<dbReference type="SUPFAM" id="SSF56317">
    <property type="entry name" value="Carbon-nitrogen hydrolase"/>
    <property type="match status" value="1"/>
</dbReference>
<sequence length="270" mass="30231">MNNCIKVAAVQMNCVLGHKAENLKKAERLIREASSEGADIVALPELFNTGYRVEEVDHHLAETIPGQTTDWMMDICKQCSIYLIGCILEESDIRGNVYDTAFIVGPEGVIGKQRKRYLWDKEKQRFMKGREPLQTFKIGDLNVGLQICYEIGFPEPARELSSSGVDVLFYPSAFGKPRNHIWEIASRSRAAENGTYVVACNRTGTEKEETVFAGNSRIVDPSGTVVANAEQEDEVIFSDIDIDEIIRQRKAVPYLRDLEPNDAKGVEQNG</sequence>
<dbReference type="CDD" id="cd07197">
    <property type="entry name" value="nitrilase"/>
    <property type="match status" value="1"/>
</dbReference>
<reference evidence="4" key="1">
    <citation type="submission" date="2016-10" db="EMBL/GenBank/DDBJ databases">
        <authorList>
            <person name="Varghese N."/>
            <person name="Submissions S."/>
        </authorList>
    </citation>
    <scope>NUCLEOTIDE SEQUENCE [LARGE SCALE GENOMIC DNA]</scope>
    <source>
        <strain evidence="4">CGMCC 1.3703</strain>
    </source>
</reference>
<keyword evidence="3" id="KW-0378">Hydrolase</keyword>
<dbReference type="Proteomes" id="UP000198860">
    <property type="component" value="Unassembled WGS sequence"/>
</dbReference>
<dbReference type="STRING" id="240303.SAMN05421677_10334"/>
<gene>
    <name evidence="3" type="ORF">SAMN05421677_10334</name>
</gene>
<evidence type="ECO:0000256" key="1">
    <source>
        <dbReference type="ARBA" id="ARBA00010613"/>
    </source>
</evidence>
<feature type="domain" description="CN hydrolase" evidence="2">
    <location>
        <begin position="5"/>
        <end position="242"/>
    </location>
</feature>
<dbReference type="PROSITE" id="PS50263">
    <property type="entry name" value="CN_HYDROLASE"/>
    <property type="match status" value="1"/>
</dbReference>
<protein>
    <submittedName>
        <fullName evidence="3">Predicted amidohydrolase</fullName>
    </submittedName>
</protein>